<dbReference type="PRINTS" id="PR00700">
    <property type="entry name" value="PRTYPHPHTASE"/>
</dbReference>
<dbReference type="OrthoDB" id="6199520at2"/>
<proteinExistence type="predicted"/>
<dbReference type="PANTHER" id="PTHR19134">
    <property type="entry name" value="RECEPTOR-TYPE TYROSINE-PROTEIN PHOSPHATASE"/>
    <property type="match status" value="1"/>
</dbReference>
<dbReference type="PANTHER" id="PTHR19134:SF449">
    <property type="entry name" value="TYROSINE-PROTEIN PHOSPHATASE 1"/>
    <property type="match status" value="1"/>
</dbReference>
<feature type="domain" description="Tyrosine specific protein phosphatases" evidence="2">
    <location>
        <begin position="200"/>
        <end position="280"/>
    </location>
</feature>
<dbReference type="PROSITE" id="PS50056">
    <property type="entry name" value="TYR_PHOSPHATASE_2"/>
    <property type="match status" value="1"/>
</dbReference>
<evidence type="ECO:0000313" key="4">
    <source>
        <dbReference type="Proteomes" id="UP000196573"/>
    </source>
</evidence>
<accession>A0A1X7AJ01</accession>
<dbReference type="InterPro" id="IPR016130">
    <property type="entry name" value="Tyr_Pase_AS"/>
</dbReference>
<keyword evidence="4" id="KW-1185">Reference proteome</keyword>
<evidence type="ECO:0000259" key="1">
    <source>
        <dbReference type="PROSITE" id="PS50055"/>
    </source>
</evidence>
<organism evidence="3 4">
    <name type="scientific">Parendozoicomonas haliclonae</name>
    <dbReference type="NCBI Taxonomy" id="1960125"/>
    <lineage>
        <taxon>Bacteria</taxon>
        <taxon>Pseudomonadati</taxon>
        <taxon>Pseudomonadota</taxon>
        <taxon>Gammaproteobacteria</taxon>
        <taxon>Oceanospirillales</taxon>
        <taxon>Endozoicomonadaceae</taxon>
        <taxon>Parendozoicomonas</taxon>
    </lineage>
</organism>
<protein>
    <submittedName>
        <fullName evidence="3">Protein-tyrosine phosphatase</fullName>
    </submittedName>
</protein>
<dbReference type="Pfam" id="PF00102">
    <property type="entry name" value="Y_phosphatase"/>
    <property type="match status" value="1"/>
</dbReference>
<dbReference type="PROSITE" id="PS00383">
    <property type="entry name" value="TYR_PHOSPHATASE_1"/>
    <property type="match status" value="1"/>
</dbReference>
<dbReference type="EMBL" id="FWPT01000004">
    <property type="protein sequence ID" value="SMA45940.1"/>
    <property type="molecule type" value="Genomic_DNA"/>
</dbReference>
<dbReference type="Gene3D" id="3.90.190.10">
    <property type="entry name" value="Protein tyrosine phosphatase superfamily"/>
    <property type="match status" value="1"/>
</dbReference>
<dbReference type="SUPFAM" id="SSF52799">
    <property type="entry name" value="(Phosphotyrosine protein) phosphatases II"/>
    <property type="match status" value="1"/>
</dbReference>
<dbReference type="GO" id="GO:0004725">
    <property type="term" value="F:protein tyrosine phosphatase activity"/>
    <property type="evidence" value="ECO:0007669"/>
    <property type="project" value="InterPro"/>
</dbReference>
<reference evidence="3 4" key="1">
    <citation type="submission" date="2017-03" db="EMBL/GenBank/DDBJ databases">
        <authorList>
            <person name="Afonso C.L."/>
            <person name="Miller P.J."/>
            <person name="Scott M.A."/>
            <person name="Spackman E."/>
            <person name="Goraichik I."/>
            <person name="Dimitrov K.M."/>
            <person name="Suarez D.L."/>
            <person name="Swayne D.E."/>
        </authorList>
    </citation>
    <scope>NUCLEOTIDE SEQUENCE [LARGE SCALE GENOMIC DNA]</scope>
    <source>
        <strain evidence="3">SB41UT1</strain>
    </source>
</reference>
<sequence>MPELMTEMSGTRNRTKPLKILFRKVPPVLSALTSPGSAQPPISRTHSLSDAELETLYQKLPVLCEAGEGIPVGRSDKVFWNAHEVTLSYQDTTLISCIASGSPDREAMDNFWDLVGQFPGYIVNLGNAIAYLGMESKEATASCPLRQVTLEPIPPAMTTPEHFAYRVGSSQVAFNHNNNRIQLPALEVTNWPGGKGLPPEQLHHLVIQMNQLACNTDSKGIIHCHYGIGRTGVLIVAAALSQLHQQQLLSAIELPAILSELIRQARRQRSSWFIETPEQYKALYRYGEWLCSAN</sequence>
<dbReference type="Proteomes" id="UP000196573">
    <property type="component" value="Unassembled WGS sequence"/>
</dbReference>
<dbReference type="InterPro" id="IPR000242">
    <property type="entry name" value="PTP_cat"/>
</dbReference>
<evidence type="ECO:0000313" key="3">
    <source>
        <dbReference type="EMBL" id="SMA45940.1"/>
    </source>
</evidence>
<dbReference type="InterPro" id="IPR000387">
    <property type="entry name" value="Tyr_Pase_dom"/>
</dbReference>
<dbReference type="PROSITE" id="PS50055">
    <property type="entry name" value="TYR_PHOSPHATASE_PTP"/>
    <property type="match status" value="1"/>
</dbReference>
<dbReference type="InterPro" id="IPR003595">
    <property type="entry name" value="Tyr_Pase_cat"/>
</dbReference>
<dbReference type="InterPro" id="IPR029021">
    <property type="entry name" value="Prot-tyrosine_phosphatase-like"/>
</dbReference>
<name>A0A1X7AJ01_9GAMM</name>
<dbReference type="AlphaFoldDB" id="A0A1X7AJ01"/>
<dbReference type="InterPro" id="IPR050348">
    <property type="entry name" value="Protein-Tyr_Phosphatase"/>
</dbReference>
<feature type="domain" description="Tyrosine-protein phosphatase" evidence="1">
    <location>
        <begin position="79"/>
        <end position="285"/>
    </location>
</feature>
<dbReference type="SMART" id="SM00404">
    <property type="entry name" value="PTPc_motif"/>
    <property type="match status" value="1"/>
</dbReference>
<evidence type="ECO:0000259" key="2">
    <source>
        <dbReference type="PROSITE" id="PS50056"/>
    </source>
</evidence>
<gene>
    <name evidence="3" type="ORF">EHSB41UT_02042</name>
</gene>